<evidence type="ECO:0000313" key="6">
    <source>
        <dbReference type="Proteomes" id="UP001057375"/>
    </source>
</evidence>
<comment type="caution">
    <text evidence="5">The sequence shown here is derived from an EMBL/GenBank/DDBJ whole genome shotgun (WGS) entry which is preliminary data.</text>
</comment>
<evidence type="ECO:0000313" key="5">
    <source>
        <dbReference type="EMBL" id="GKT18972.1"/>
    </source>
</evidence>
<protein>
    <submittedName>
        <fullName evidence="5">Dynein axonemal heavy chain 1</fullName>
    </submittedName>
</protein>
<dbReference type="Pfam" id="PF12780">
    <property type="entry name" value="AAA_8"/>
    <property type="match status" value="1"/>
</dbReference>
<dbReference type="PANTHER" id="PTHR22878">
    <property type="entry name" value="DYNEIN HEAVY CHAIN 6, AXONEMAL-LIKE-RELATED"/>
    <property type="match status" value="1"/>
</dbReference>
<feature type="non-terminal residue" evidence="5">
    <location>
        <position position="1"/>
    </location>
</feature>
<dbReference type="PANTHER" id="PTHR22878:SF68">
    <property type="entry name" value="DYNEIN HEAVY CHAIN 6, AXONEMAL-LIKE"/>
    <property type="match status" value="1"/>
</dbReference>
<dbReference type="SUPFAM" id="SSF52540">
    <property type="entry name" value="P-loop containing nucleoside triphosphate hydrolases"/>
    <property type="match status" value="1"/>
</dbReference>
<proteinExistence type="predicted"/>
<name>A0ABQ5JZE2_9EUKA</name>
<evidence type="ECO:0000259" key="3">
    <source>
        <dbReference type="Pfam" id="PF12777"/>
    </source>
</evidence>
<feature type="domain" description="Dynein heavy chain coiled coil stalk" evidence="3">
    <location>
        <begin position="223"/>
        <end position="544"/>
    </location>
</feature>
<keyword evidence="1" id="KW-0175">Coiled coil</keyword>
<feature type="non-terminal residue" evidence="5">
    <location>
        <position position="545"/>
    </location>
</feature>
<dbReference type="Gene3D" id="3.40.50.300">
    <property type="entry name" value="P-loop containing nucleotide triphosphate hydrolases"/>
    <property type="match status" value="1"/>
</dbReference>
<dbReference type="InterPro" id="IPR024317">
    <property type="entry name" value="Dynein_heavy_chain_D4_dom"/>
</dbReference>
<dbReference type="EMBL" id="BQXS01012003">
    <property type="protein sequence ID" value="GKT18972.1"/>
    <property type="molecule type" value="Genomic_DNA"/>
</dbReference>
<gene>
    <name evidence="5" type="ORF">ADUPG1_011414</name>
</gene>
<evidence type="ECO:0000259" key="4">
    <source>
        <dbReference type="Pfam" id="PF12780"/>
    </source>
</evidence>
<evidence type="ECO:0000256" key="2">
    <source>
        <dbReference type="SAM" id="MobiDB-lite"/>
    </source>
</evidence>
<feature type="domain" description="Dynein heavy chain AAA module D4" evidence="4">
    <location>
        <begin position="1"/>
        <end position="209"/>
    </location>
</feature>
<keyword evidence="6" id="KW-1185">Reference proteome</keyword>
<dbReference type="InterPro" id="IPR027417">
    <property type="entry name" value="P-loop_NTPase"/>
</dbReference>
<sequence>EIFQIEISKSYGIPQWHEDLKNVLQMAGLKRKPTVFLFNDTQLFNESQLEDLNNILNTGDVPTIYEPPELENIYNTMRPICQAEGKPLTKVALFQTYLSRVRNNLHVVLCMSPVGEAFRTRLRKFPSFVNCCTIDWFTGWPEEALRSVGADFVSEMLISDDIQKTIVDSFVYMHRSVEKLSVRYKKETNRSTHITPTSFLELLKLFSKLIEERSTYLTQQRRRYDAGLEKLAFTAKLVAKLQSEQEELKPRLEKQGIEVKQMAARLQIDKAKASKKQKEVEEDKKKSDASAKEAADLEKQCKDALSLAEPLVKNAEKKLKNLSKAAITEVQSMRTPPVGVRRTMEAVLIMLKKQPKGSGDWWPESKRVLGSAGFVKSLQQFKKNDIPAAVIARVKPYTDDPDFEEGKILASSLAASNLCGWVHAMVTYNREYQRILPLRASLAKAEEKCAIERKNLALKEAELDAVSKKLADLNAQHAAAEERHKALLTEASICDARLKRASSLMNGLGGEKDRWTRSSAILGNQLERVYGDVALSCGIISYLGP</sequence>
<dbReference type="Gene3D" id="1.20.920.20">
    <property type="match status" value="1"/>
</dbReference>
<dbReference type="Proteomes" id="UP001057375">
    <property type="component" value="Unassembled WGS sequence"/>
</dbReference>
<feature type="coiled-coil region" evidence="1">
    <location>
        <begin position="442"/>
        <end position="490"/>
    </location>
</feature>
<evidence type="ECO:0000256" key="1">
    <source>
        <dbReference type="SAM" id="Coils"/>
    </source>
</evidence>
<dbReference type="Pfam" id="PF12777">
    <property type="entry name" value="MT"/>
    <property type="match status" value="1"/>
</dbReference>
<dbReference type="InterPro" id="IPR026983">
    <property type="entry name" value="DHC"/>
</dbReference>
<dbReference type="InterPro" id="IPR024743">
    <property type="entry name" value="Dynein_HC_stalk"/>
</dbReference>
<organism evidence="5 6">
    <name type="scientific">Aduncisulcus paluster</name>
    <dbReference type="NCBI Taxonomy" id="2918883"/>
    <lineage>
        <taxon>Eukaryota</taxon>
        <taxon>Metamonada</taxon>
        <taxon>Carpediemonas-like organisms</taxon>
        <taxon>Aduncisulcus</taxon>
    </lineage>
</organism>
<reference evidence="5" key="1">
    <citation type="submission" date="2022-03" db="EMBL/GenBank/DDBJ databases">
        <title>Draft genome sequence of Aduncisulcus paluster, a free-living microaerophilic Fornicata.</title>
        <authorList>
            <person name="Yuyama I."/>
            <person name="Kume K."/>
            <person name="Tamura T."/>
            <person name="Inagaki Y."/>
            <person name="Hashimoto T."/>
        </authorList>
    </citation>
    <scope>NUCLEOTIDE SEQUENCE</scope>
    <source>
        <strain evidence="5">NY0171</strain>
    </source>
</reference>
<feature type="region of interest" description="Disordered" evidence="2">
    <location>
        <begin position="270"/>
        <end position="292"/>
    </location>
</feature>
<accession>A0ABQ5JZE2</accession>